<protein>
    <recommendedName>
        <fullName evidence="3">Regulatory protein</fullName>
    </recommendedName>
</protein>
<reference evidence="1 2" key="1">
    <citation type="submission" date="2020-04" db="EMBL/GenBank/DDBJ databases">
        <title>MicrobeNet Type strains.</title>
        <authorList>
            <person name="Nicholson A.C."/>
        </authorList>
    </citation>
    <scope>NUCLEOTIDE SEQUENCE [LARGE SCALE GENOMIC DNA]</scope>
    <source>
        <strain evidence="1 2">ATCC 23612</strain>
    </source>
</reference>
<dbReference type="AlphaFoldDB" id="A0A7X6RSB9"/>
<evidence type="ECO:0008006" key="3">
    <source>
        <dbReference type="Google" id="ProtNLM"/>
    </source>
</evidence>
<evidence type="ECO:0000313" key="2">
    <source>
        <dbReference type="Proteomes" id="UP000553209"/>
    </source>
</evidence>
<gene>
    <name evidence="1" type="ORF">HGB44_21050</name>
</gene>
<dbReference type="EMBL" id="JAAXPG010000021">
    <property type="protein sequence ID" value="NKZ00137.1"/>
    <property type="molecule type" value="Genomic_DNA"/>
</dbReference>
<proteinExistence type="predicted"/>
<accession>A0A7X6RSB9</accession>
<sequence length="110" mass="11789">MRSIPVDTSQMVFIAAGSPRPKVKDRTTGEIKYNADGSPMWQLKVLAQVEDNDAETLLVSFPATHAITARLGTPLTVQGLTAIPWETNGRHGVAFAASSVAPMDLRKAAE</sequence>
<evidence type="ECO:0000313" key="1">
    <source>
        <dbReference type="EMBL" id="NKZ00137.1"/>
    </source>
</evidence>
<name>A0A7X6RSB9_9ACTN</name>
<comment type="caution">
    <text evidence="1">The sequence shown here is derived from an EMBL/GenBank/DDBJ whole genome shotgun (WGS) entry which is preliminary data.</text>
</comment>
<organism evidence="1 2">
    <name type="scientific">Nocardiopsis alborubida</name>
    <dbReference type="NCBI Taxonomy" id="146802"/>
    <lineage>
        <taxon>Bacteria</taxon>
        <taxon>Bacillati</taxon>
        <taxon>Actinomycetota</taxon>
        <taxon>Actinomycetes</taxon>
        <taxon>Streptosporangiales</taxon>
        <taxon>Nocardiopsidaceae</taxon>
        <taxon>Nocardiopsis</taxon>
    </lineage>
</organism>
<keyword evidence="2" id="KW-1185">Reference proteome</keyword>
<dbReference type="RefSeq" id="WP_061082368.1">
    <property type="nucleotide sequence ID" value="NZ_JAAXPG010000021.1"/>
</dbReference>
<dbReference type="Proteomes" id="UP000553209">
    <property type="component" value="Unassembled WGS sequence"/>
</dbReference>